<dbReference type="Proteomes" id="UP000738359">
    <property type="component" value="Unassembled WGS sequence"/>
</dbReference>
<gene>
    <name evidence="2" type="ORF">BGZ70_001634</name>
</gene>
<evidence type="ECO:0000313" key="2">
    <source>
        <dbReference type="EMBL" id="KAF9949773.1"/>
    </source>
</evidence>
<dbReference type="OrthoDB" id="2468379at2759"/>
<evidence type="ECO:0000313" key="3">
    <source>
        <dbReference type="Proteomes" id="UP000738359"/>
    </source>
</evidence>
<evidence type="ECO:0000256" key="1">
    <source>
        <dbReference type="SAM" id="MobiDB-lite"/>
    </source>
</evidence>
<name>A0A9P6IVQ0_MORAP</name>
<keyword evidence="3" id="KW-1185">Reference proteome</keyword>
<proteinExistence type="predicted"/>
<dbReference type="AlphaFoldDB" id="A0A9P6IVQ0"/>
<organism evidence="2 3">
    <name type="scientific">Mortierella alpina</name>
    <name type="common">Oleaginous fungus</name>
    <name type="synonym">Mortierella renispora</name>
    <dbReference type="NCBI Taxonomy" id="64518"/>
    <lineage>
        <taxon>Eukaryota</taxon>
        <taxon>Fungi</taxon>
        <taxon>Fungi incertae sedis</taxon>
        <taxon>Mucoromycota</taxon>
        <taxon>Mortierellomycotina</taxon>
        <taxon>Mortierellomycetes</taxon>
        <taxon>Mortierellales</taxon>
        <taxon>Mortierellaceae</taxon>
        <taxon>Mortierella</taxon>
    </lineage>
</organism>
<feature type="non-terminal residue" evidence="2">
    <location>
        <position position="257"/>
    </location>
</feature>
<sequence length="257" mass="28693">MTHSSSTNKSSYLSATTPERCISPLLHGSLDNFQTQATTTPEDTSSLSPPRRVHFAVPEVVFTIDDESLLHTHAPATWEPSPQEHKMAVVGARNAHALIRKLETSTTIWTSALIAELCRKNDVQNPQVPFTAFVPPHDDAADRRIQQYKQAVVDCEKEAKGVKRALRGYAPVFDRYQEFGGSNEDTVSMVDSRYIFHGEFTGQRPKRRRRASPSPAHSSEEDDPNKENTAPPVPSVQEPEEPPRRRGIVPDAERCTL</sequence>
<accession>A0A9P6IVQ0</accession>
<feature type="region of interest" description="Disordered" evidence="1">
    <location>
        <begin position="200"/>
        <end position="257"/>
    </location>
</feature>
<comment type="caution">
    <text evidence="2">The sequence shown here is derived from an EMBL/GenBank/DDBJ whole genome shotgun (WGS) entry which is preliminary data.</text>
</comment>
<reference evidence="2" key="1">
    <citation type="journal article" date="2020" name="Fungal Divers.">
        <title>Resolving the Mortierellaceae phylogeny through synthesis of multi-gene phylogenetics and phylogenomics.</title>
        <authorList>
            <person name="Vandepol N."/>
            <person name="Liber J."/>
            <person name="Desiro A."/>
            <person name="Na H."/>
            <person name="Kennedy M."/>
            <person name="Barry K."/>
            <person name="Grigoriev I.V."/>
            <person name="Miller A.N."/>
            <person name="O'Donnell K."/>
            <person name="Stajich J.E."/>
            <person name="Bonito G."/>
        </authorList>
    </citation>
    <scope>NUCLEOTIDE SEQUENCE</scope>
    <source>
        <strain evidence="2">CK1249</strain>
    </source>
</reference>
<dbReference type="EMBL" id="JAAAHY010001373">
    <property type="protein sequence ID" value="KAF9949773.1"/>
    <property type="molecule type" value="Genomic_DNA"/>
</dbReference>
<protein>
    <submittedName>
        <fullName evidence="2">Uncharacterized protein</fullName>
    </submittedName>
</protein>